<dbReference type="AlphaFoldDB" id="A0A127QPG3"/>
<gene>
    <name evidence="1" type="ORF">CAter282_4340</name>
</gene>
<dbReference type="RefSeq" id="WP_061537468.1">
    <property type="nucleotide sequence ID" value="NZ_CP013235.1"/>
</dbReference>
<keyword evidence="2" id="KW-1185">Reference proteome</keyword>
<evidence type="ECO:0000313" key="2">
    <source>
        <dbReference type="Proteomes" id="UP000071778"/>
    </source>
</evidence>
<reference evidence="1 2" key="1">
    <citation type="submission" date="2015-11" db="EMBL/GenBank/DDBJ databases">
        <title>Exploring the genomic traits of fungus-feeding bacterial genus Collimonas.</title>
        <authorList>
            <person name="Song C."/>
            <person name="Schmidt R."/>
            <person name="de Jager V."/>
            <person name="Krzyzanowska D."/>
            <person name="Jongedijk E."/>
            <person name="Cankar K."/>
            <person name="Beekwilder J."/>
            <person name="van Veen A."/>
            <person name="de Boer W."/>
            <person name="van Veen J.A."/>
            <person name="Garbeva P."/>
        </authorList>
    </citation>
    <scope>NUCLEOTIDE SEQUENCE [LARGE SCALE GENOMIC DNA]</scope>
    <source>
        <strain evidence="1 2">Ter282</strain>
    </source>
</reference>
<name>A0A127QPG3_9BURK</name>
<evidence type="ECO:0000313" key="1">
    <source>
        <dbReference type="EMBL" id="AMP12000.1"/>
    </source>
</evidence>
<sequence>MNKLELINALQAAHNKYCHEFIKDFPKSYEENQIFLNWDNKLCDLAIEAHSCLIALGKTAQERFFHIGFDILYSFDNPVDLYTWRSEVKKNKISHEMYASIAIRIDAELQRLLRTVELGGELAYDNLQANTFLVSKERYAPRNSEKKENAVESEQPKNSLLASHIGTVNFYTSNANDVAAVSGIEKMEKASAIGSNFSSIIGTLIKFFGA</sequence>
<dbReference type="EMBL" id="CP013235">
    <property type="protein sequence ID" value="AMP12000.1"/>
    <property type="molecule type" value="Genomic_DNA"/>
</dbReference>
<dbReference type="Proteomes" id="UP000071778">
    <property type="component" value="Chromosome"/>
</dbReference>
<protein>
    <submittedName>
        <fullName evidence="1">Uncharacterized protein</fullName>
    </submittedName>
</protein>
<accession>A0A127QPG3</accession>
<dbReference type="PATRIC" id="fig|279058.18.peg.4277"/>
<organism evidence="1 2">
    <name type="scientific">Collimonas arenae</name>
    <dbReference type="NCBI Taxonomy" id="279058"/>
    <lineage>
        <taxon>Bacteria</taxon>
        <taxon>Pseudomonadati</taxon>
        <taxon>Pseudomonadota</taxon>
        <taxon>Betaproteobacteria</taxon>
        <taxon>Burkholderiales</taxon>
        <taxon>Oxalobacteraceae</taxon>
        <taxon>Collimonas</taxon>
    </lineage>
</organism>
<proteinExistence type="predicted"/>